<dbReference type="InterPro" id="IPR025322">
    <property type="entry name" value="PADRE_dom"/>
</dbReference>
<feature type="region of interest" description="Disordered" evidence="1">
    <location>
        <begin position="113"/>
        <end position="142"/>
    </location>
</feature>
<proteinExistence type="predicted"/>
<gene>
    <name evidence="2" type="ORF">D0Y65_045331</name>
</gene>
<keyword evidence="3" id="KW-1185">Reference proteome</keyword>
<reference evidence="2 3" key="1">
    <citation type="submission" date="2018-09" db="EMBL/GenBank/DDBJ databases">
        <title>A high-quality reference genome of wild soybean provides a powerful tool to mine soybean genomes.</title>
        <authorList>
            <person name="Xie M."/>
            <person name="Chung C.Y.L."/>
            <person name="Li M.-W."/>
            <person name="Wong F.-L."/>
            <person name="Chan T.-F."/>
            <person name="Lam H.-M."/>
        </authorList>
    </citation>
    <scope>NUCLEOTIDE SEQUENCE [LARGE SCALE GENOMIC DNA]</scope>
    <source>
        <strain evidence="3">cv. W05</strain>
        <tissue evidence="2">Hypocotyl of etiolated seedlings</tissue>
    </source>
</reference>
<feature type="compositionally biased region" description="Basic and acidic residues" evidence="1">
    <location>
        <begin position="125"/>
        <end position="138"/>
    </location>
</feature>
<accession>A0A445G4E6</accession>
<sequence length="173" mass="19430">MGNCQAVDTATLVIQQPNGKVERLYWPVSASEVMKTNPDHYVALLISTTLCSSKDNENRSNKSDNTNTTNPVRLTRIKLLKPTDTLVLGQVYRLISAQEVMKGLWAKKQAKMKRNLSDSAQKPNLMKERTDKSARGSEPEDNQVNLNKSLVFTVSTSLVVYDCQSLQEQEQLE</sequence>
<comment type="caution">
    <text evidence="2">The sequence shown here is derived from an EMBL/GenBank/DDBJ whole genome shotgun (WGS) entry which is preliminary data.</text>
</comment>
<name>A0A445G4E6_GLYSO</name>
<organism evidence="2 3">
    <name type="scientific">Glycine soja</name>
    <name type="common">Wild soybean</name>
    <dbReference type="NCBI Taxonomy" id="3848"/>
    <lineage>
        <taxon>Eukaryota</taxon>
        <taxon>Viridiplantae</taxon>
        <taxon>Streptophyta</taxon>
        <taxon>Embryophyta</taxon>
        <taxon>Tracheophyta</taxon>
        <taxon>Spermatophyta</taxon>
        <taxon>Magnoliopsida</taxon>
        <taxon>eudicotyledons</taxon>
        <taxon>Gunneridae</taxon>
        <taxon>Pentapetalae</taxon>
        <taxon>rosids</taxon>
        <taxon>fabids</taxon>
        <taxon>Fabales</taxon>
        <taxon>Fabaceae</taxon>
        <taxon>Papilionoideae</taxon>
        <taxon>50 kb inversion clade</taxon>
        <taxon>NPAAA clade</taxon>
        <taxon>indigoferoid/millettioid clade</taxon>
        <taxon>Phaseoleae</taxon>
        <taxon>Glycine</taxon>
        <taxon>Glycine subgen. Soja</taxon>
    </lineage>
</organism>
<evidence type="ECO:0000313" key="3">
    <source>
        <dbReference type="Proteomes" id="UP000289340"/>
    </source>
</evidence>
<dbReference type="PANTHER" id="PTHR33413:SF33">
    <property type="entry name" value="MEDIATOR OF RNA POLYMERASE II TRANSCRIPTION SUBUNIT 29"/>
    <property type="match status" value="1"/>
</dbReference>
<evidence type="ECO:0000256" key="1">
    <source>
        <dbReference type="SAM" id="MobiDB-lite"/>
    </source>
</evidence>
<dbReference type="EMBL" id="QZWG01000017">
    <property type="protein sequence ID" value="RZB56044.1"/>
    <property type="molecule type" value="Genomic_DNA"/>
</dbReference>
<dbReference type="PANTHER" id="PTHR33413">
    <property type="entry name" value="EXPRESSED PROTEIN"/>
    <property type="match status" value="1"/>
</dbReference>
<dbReference type="Proteomes" id="UP000289340">
    <property type="component" value="Chromosome 17"/>
</dbReference>
<protein>
    <submittedName>
        <fullName evidence="2">Uncharacterized protein</fullName>
    </submittedName>
</protein>
<dbReference type="AlphaFoldDB" id="A0A445G4E6"/>
<dbReference type="Pfam" id="PF14009">
    <property type="entry name" value="PADRE"/>
    <property type="match status" value="1"/>
</dbReference>
<evidence type="ECO:0000313" key="2">
    <source>
        <dbReference type="EMBL" id="RZB56044.1"/>
    </source>
</evidence>